<dbReference type="GO" id="GO:0005886">
    <property type="term" value="C:plasma membrane"/>
    <property type="evidence" value="ECO:0007669"/>
    <property type="project" value="UniProtKB-SubCell"/>
</dbReference>
<comment type="similarity">
    <text evidence="2">Belongs to the ABC-4 integral membrane protein family. HrtB subfamily.</text>
</comment>
<evidence type="ECO:0000256" key="8">
    <source>
        <dbReference type="ARBA" id="ARBA00022989"/>
    </source>
</evidence>
<evidence type="ECO:0000259" key="12">
    <source>
        <dbReference type="Pfam" id="PF02687"/>
    </source>
</evidence>
<feature type="transmembrane region" description="Helical" evidence="11">
    <location>
        <begin position="318"/>
        <end position="341"/>
    </location>
</feature>
<accession>A0A2C9XNP5</accession>
<sequence length="357" mass="39068">MFLAIKEMRYSKLRYGLIIGIMFLIAYVVFMLSGLARGLAQEFKQAIVDWDAQEIVLSEDANKVFAASQLTMGDLDQVDAKDKAPIGLFSGAITAKDKENVTVFGTTKDAFLLPELVDGKMFDKENEIIISQNLADLGFSIGDKIKIGSYDQELSIVGISPETFYTVSPVIYTNLDTWRQLKYGDQPFASDEQKPISAIVTKKDATIKQNDASKTLQKLSIPDFIESLPGYSAQNMTLDAMIYFLFIVVAAVVGIFMYVITLQKTAIFGVMKAQGIRNSFIARSLVAQAFIVGLTGVLLAVGLAYLTSLILPTAMPFAIIWSQWLLYSGILIVVAMIGGLFSIRTVSKVDPVIAIGG</sequence>
<keyword evidence="6" id="KW-1003">Cell membrane</keyword>
<feature type="transmembrane region" description="Helical" evidence="11">
    <location>
        <begin position="280"/>
        <end position="306"/>
    </location>
</feature>
<dbReference type="Pfam" id="PF02687">
    <property type="entry name" value="FtsX"/>
    <property type="match status" value="1"/>
</dbReference>
<keyword evidence="8 11" id="KW-1133">Transmembrane helix</keyword>
<comment type="function">
    <text evidence="10">Part of the ABC transporter complex hrt involved in hemin import. Responsible for the translocation of the substrate across the membrane.</text>
</comment>
<dbReference type="InterPro" id="IPR003838">
    <property type="entry name" value="ABC3_permease_C"/>
</dbReference>
<dbReference type="InterPro" id="IPR025857">
    <property type="entry name" value="MacB_PCD"/>
</dbReference>
<keyword evidence="15" id="KW-1185">Reference proteome</keyword>
<feature type="domain" description="ABC3 transporter permease C-terminal" evidence="12">
    <location>
        <begin position="241"/>
        <end position="351"/>
    </location>
</feature>
<evidence type="ECO:0000256" key="11">
    <source>
        <dbReference type="SAM" id="Phobius"/>
    </source>
</evidence>
<evidence type="ECO:0000256" key="7">
    <source>
        <dbReference type="ARBA" id="ARBA00022692"/>
    </source>
</evidence>
<dbReference type="PANTHER" id="PTHR43738:SF1">
    <property type="entry name" value="HEMIN TRANSPORT SYSTEM PERMEASE PROTEIN HRTB-RELATED"/>
    <property type="match status" value="1"/>
</dbReference>
<dbReference type="PANTHER" id="PTHR43738">
    <property type="entry name" value="ABC TRANSPORTER, MEMBRANE PROTEIN"/>
    <property type="match status" value="1"/>
</dbReference>
<evidence type="ECO:0000256" key="9">
    <source>
        <dbReference type="ARBA" id="ARBA00023136"/>
    </source>
</evidence>
<gene>
    <name evidence="14" type="ORF">A5844_000036</name>
</gene>
<comment type="caution">
    <text evidence="14">The sequence shown here is derived from an EMBL/GenBank/DDBJ whole genome shotgun (WGS) entry which is preliminary data.</text>
</comment>
<dbReference type="STRING" id="1987383.A5844_000036"/>
<evidence type="ECO:0000256" key="1">
    <source>
        <dbReference type="ARBA" id="ARBA00004651"/>
    </source>
</evidence>
<dbReference type="AlphaFoldDB" id="A0A2C9XNP5"/>
<dbReference type="EMBL" id="NGMO01000001">
    <property type="protein sequence ID" value="OTP11822.1"/>
    <property type="molecule type" value="Genomic_DNA"/>
</dbReference>
<evidence type="ECO:0000259" key="13">
    <source>
        <dbReference type="Pfam" id="PF12704"/>
    </source>
</evidence>
<evidence type="ECO:0000313" key="15">
    <source>
        <dbReference type="Proteomes" id="UP000194933"/>
    </source>
</evidence>
<feature type="transmembrane region" description="Helical" evidence="11">
    <location>
        <begin position="240"/>
        <end position="260"/>
    </location>
</feature>
<dbReference type="RefSeq" id="WP_086283059.1">
    <property type="nucleotide sequence ID" value="NZ_NGMO01000001.1"/>
</dbReference>
<dbReference type="Proteomes" id="UP000194933">
    <property type="component" value="Unassembled WGS sequence"/>
</dbReference>
<evidence type="ECO:0000256" key="10">
    <source>
        <dbReference type="ARBA" id="ARBA00024973"/>
    </source>
</evidence>
<proteinExistence type="inferred from homology"/>
<comment type="subunit">
    <text evidence="3">The complex is composed of two ATP-binding proteins (HrtA), two transmembrane proteins (HrtB) and a solute-binding protein.</text>
</comment>
<reference evidence="14 15" key="1">
    <citation type="submission" date="2017-05" db="EMBL/GenBank/DDBJ databases">
        <title>The Genome Sequence of Enterococcus sp. 10A9_DIV0425.</title>
        <authorList>
            <consortium name="The Broad Institute Genomics Platform"/>
            <consortium name="The Broad Institute Genomic Center for Infectious Diseases"/>
            <person name="Earl A."/>
            <person name="Manson A."/>
            <person name="Schwartman J."/>
            <person name="Gilmore M."/>
            <person name="Abouelleil A."/>
            <person name="Cao P."/>
            <person name="Chapman S."/>
            <person name="Cusick C."/>
            <person name="Shea T."/>
            <person name="Young S."/>
            <person name="Neafsey D."/>
            <person name="Nusbaum C."/>
            <person name="Birren B."/>
        </authorList>
    </citation>
    <scope>NUCLEOTIDE SEQUENCE [LARGE SCALE GENOMIC DNA]</scope>
    <source>
        <strain evidence="14 15">10A9_DIV0425</strain>
    </source>
</reference>
<evidence type="ECO:0000256" key="6">
    <source>
        <dbReference type="ARBA" id="ARBA00022475"/>
    </source>
</evidence>
<dbReference type="InterPro" id="IPR051125">
    <property type="entry name" value="ABC-4/HrtB_transporter"/>
</dbReference>
<evidence type="ECO:0000256" key="2">
    <source>
        <dbReference type="ARBA" id="ARBA00008697"/>
    </source>
</evidence>
<name>A0A2C9XNP5_9ENTE</name>
<keyword evidence="7 11" id="KW-0812">Transmembrane</keyword>
<evidence type="ECO:0000256" key="4">
    <source>
        <dbReference type="ARBA" id="ARBA00016962"/>
    </source>
</evidence>
<comment type="subcellular location">
    <subcellularLocation>
        <location evidence="1">Cell membrane</location>
        <topology evidence="1">Multi-pass membrane protein</topology>
    </subcellularLocation>
</comment>
<feature type="transmembrane region" description="Helical" evidence="11">
    <location>
        <begin position="15"/>
        <end position="36"/>
    </location>
</feature>
<organism evidence="14 15">
    <name type="scientific">Candidatus Enterococcus wittei</name>
    <dbReference type="NCBI Taxonomy" id="1987383"/>
    <lineage>
        <taxon>Bacteria</taxon>
        <taxon>Bacillati</taxon>
        <taxon>Bacillota</taxon>
        <taxon>Bacilli</taxon>
        <taxon>Lactobacillales</taxon>
        <taxon>Enterococcaceae</taxon>
        <taxon>Enterococcus</taxon>
    </lineage>
</organism>
<evidence type="ECO:0000313" key="14">
    <source>
        <dbReference type="EMBL" id="OTP11822.1"/>
    </source>
</evidence>
<keyword evidence="9 11" id="KW-0472">Membrane</keyword>
<protein>
    <recommendedName>
        <fullName evidence="4">Putative hemin transport system permease protein HrtB</fullName>
    </recommendedName>
</protein>
<keyword evidence="5" id="KW-0813">Transport</keyword>
<dbReference type="Pfam" id="PF12704">
    <property type="entry name" value="MacB_PCD"/>
    <property type="match status" value="1"/>
</dbReference>
<feature type="domain" description="MacB-like periplasmic core" evidence="13">
    <location>
        <begin position="16"/>
        <end position="182"/>
    </location>
</feature>
<evidence type="ECO:0000256" key="3">
    <source>
        <dbReference type="ARBA" id="ARBA00011131"/>
    </source>
</evidence>
<evidence type="ECO:0000256" key="5">
    <source>
        <dbReference type="ARBA" id="ARBA00022448"/>
    </source>
</evidence>